<dbReference type="GO" id="GO:0016491">
    <property type="term" value="F:oxidoreductase activity"/>
    <property type="evidence" value="ECO:0007669"/>
    <property type="project" value="UniProtKB-KW"/>
</dbReference>
<dbReference type="OrthoDB" id="3185659at2"/>
<protein>
    <submittedName>
        <fullName evidence="7">3-hydroxyisobutyrate dehydrogenase</fullName>
    </submittedName>
</protein>
<dbReference type="InterPro" id="IPR008927">
    <property type="entry name" value="6-PGluconate_DH-like_C_sf"/>
</dbReference>
<gene>
    <name evidence="7" type="primary">mmsB</name>
    <name evidence="7" type="ordered locus">AMED_6573</name>
</gene>
<dbReference type="PANTHER" id="PTHR43580:SF2">
    <property type="entry name" value="CYTOKINE-LIKE NUCLEAR FACTOR N-PAC"/>
    <property type="match status" value="1"/>
</dbReference>
<dbReference type="PATRIC" id="fig|749927.5.peg.6838"/>
<dbReference type="EMBL" id="CP002000">
    <property type="protein sequence ID" value="ADJ48301.1"/>
    <property type="molecule type" value="Genomic_DNA"/>
</dbReference>
<evidence type="ECO:0000259" key="5">
    <source>
        <dbReference type="Pfam" id="PF03446"/>
    </source>
</evidence>
<dbReference type="eggNOG" id="COG2084">
    <property type="taxonomic scope" value="Bacteria"/>
</dbReference>
<dbReference type="KEGG" id="amd:AMED_6573"/>
<dbReference type="InterPro" id="IPR051265">
    <property type="entry name" value="HIBADH-related_NP60_sf"/>
</dbReference>
<dbReference type="Gene3D" id="3.40.50.720">
    <property type="entry name" value="NAD(P)-binding Rossmann-like Domain"/>
    <property type="match status" value="1"/>
</dbReference>
<feature type="domain" description="3-hydroxyisobutyrate dehydrogenase-like NAD-binding" evidence="6">
    <location>
        <begin position="164"/>
        <end position="282"/>
    </location>
</feature>
<name>A0A0H3DC81_AMYMU</name>
<evidence type="ECO:0000256" key="4">
    <source>
        <dbReference type="PIRSR" id="PIRSR000103-1"/>
    </source>
</evidence>
<keyword evidence="3" id="KW-0520">NAD</keyword>
<dbReference type="GO" id="GO:0050661">
    <property type="term" value="F:NADP binding"/>
    <property type="evidence" value="ECO:0007669"/>
    <property type="project" value="InterPro"/>
</dbReference>
<evidence type="ECO:0000256" key="3">
    <source>
        <dbReference type="ARBA" id="ARBA00023027"/>
    </source>
</evidence>
<dbReference type="Pfam" id="PF03446">
    <property type="entry name" value="NAD_binding_2"/>
    <property type="match status" value="1"/>
</dbReference>
<dbReference type="InterPro" id="IPR006115">
    <property type="entry name" value="6PGDH_NADP-bd"/>
</dbReference>
<dbReference type="InterPro" id="IPR036291">
    <property type="entry name" value="NAD(P)-bd_dom_sf"/>
</dbReference>
<accession>A0A0H3DC81</accession>
<organism evidence="7 8">
    <name type="scientific">Amycolatopsis mediterranei (strain U-32)</name>
    <dbReference type="NCBI Taxonomy" id="749927"/>
    <lineage>
        <taxon>Bacteria</taxon>
        <taxon>Bacillati</taxon>
        <taxon>Actinomycetota</taxon>
        <taxon>Actinomycetes</taxon>
        <taxon>Pseudonocardiales</taxon>
        <taxon>Pseudonocardiaceae</taxon>
        <taxon>Amycolatopsis</taxon>
    </lineage>
</organism>
<feature type="active site" evidence="4">
    <location>
        <position position="170"/>
    </location>
</feature>
<dbReference type="InterPro" id="IPR029154">
    <property type="entry name" value="HIBADH-like_NADP-bd"/>
</dbReference>
<dbReference type="AlphaFoldDB" id="A0A0H3DC81"/>
<dbReference type="InterPro" id="IPR013328">
    <property type="entry name" value="6PGD_dom2"/>
</dbReference>
<dbReference type="SUPFAM" id="SSF51735">
    <property type="entry name" value="NAD(P)-binding Rossmann-fold domains"/>
    <property type="match status" value="1"/>
</dbReference>
<sequence length="287" mass="29397">MTKTAAVLGTGLMGSGMARNLAKAGIDVTAWNRTTEKARPLADEGITVAEDPAEAVANADVVLTMLFDVDAVADVMGRALPAFKPDAVWVQSGTVGLAGTARLAELAREHGTAFVDAPVLGTRQPAEEGKLIVLAGGPAALEDTVAPVFDAIGARTVWVGDRPGDGHRLKLAANAWVLSVTAATAQSVALADRLGIDPGGFLDVIAGGPLDCAYAQLKGKAMIQDELEPSFGLGGAVKDSALILDAMREAGVDDRLMAAMHDQFAAAEPGHGDEDMAAVVHVVTGSR</sequence>
<dbReference type="GO" id="GO:0051287">
    <property type="term" value="F:NAD binding"/>
    <property type="evidence" value="ECO:0007669"/>
    <property type="project" value="InterPro"/>
</dbReference>
<evidence type="ECO:0000313" key="7">
    <source>
        <dbReference type="EMBL" id="ADJ48301.1"/>
    </source>
</evidence>
<comment type="similarity">
    <text evidence="1">Belongs to the HIBADH-related family.</text>
</comment>
<dbReference type="PIRSF" id="PIRSF000103">
    <property type="entry name" value="HIBADH"/>
    <property type="match status" value="1"/>
</dbReference>
<dbReference type="HOGENOM" id="CLU_035117_0_4_11"/>
<dbReference type="Proteomes" id="UP000000328">
    <property type="component" value="Chromosome"/>
</dbReference>
<dbReference type="Gene3D" id="1.10.1040.10">
    <property type="entry name" value="N-(1-d-carboxylethyl)-l-norvaline Dehydrogenase, domain 2"/>
    <property type="match status" value="1"/>
</dbReference>
<dbReference type="SUPFAM" id="SSF48179">
    <property type="entry name" value="6-phosphogluconate dehydrogenase C-terminal domain-like"/>
    <property type="match status" value="1"/>
</dbReference>
<evidence type="ECO:0000259" key="6">
    <source>
        <dbReference type="Pfam" id="PF14833"/>
    </source>
</evidence>
<evidence type="ECO:0000256" key="2">
    <source>
        <dbReference type="ARBA" id="ARBA00023002"/>
    </source>
</evidence>
<evidence type="ECO:0000313" key="8">
    <source>
        <dbReference type="Proteomes" id="UP000000328"/>
    </source>
</evidence>
<feature type="domain" description="6-phosphogluconate dehydrogenase NADP-binding" evidence="5">
    <location>
        <begin position="6"/>
        <end position="160"/>
    </location>
</feature>
<evidence type="ECO:0000256" key="1">
    <source>
        <dbReference type="ARBA" id="ARBA00009080"/>
    </source>
</evidence>
<dbReference type="Pfam" id="PF14833">
    <property type="entry name" value="NAD_binding_11"/>
    <property type="match status" value="1"/>
</dbReference>
<proteinExistence type="inferred from homology"/>
<dbReference type="PANTHER" id="PTHR43580">
    <property type="entry name" value="OXIDOREDUCTASE GLYR1-RELATED"/>
    <property type="match status" value="1"/>
</dbReference>
<dbReference type="InterPro" id="IPR015815">
    <property type="entry name" value="HIBADH-related"/>
</dbReference>
<reference evidence="7 8" key="1">
    <citation type="journal article" date="2010" name="Cell Res.">
        <title>Complete genome sequence of the rifamycin SV-producing Amycolatopsis mediterranei U32 revealed its genetic characteristics in phylogeny and metabolism.</title>
        <authorList>
            <person name="Zhao W."/>
            <person name="Zhong Y."/>
            <person name="Yuan H."/>
            <person name="Wang J."/>
            <person name="Zheng H."/>
            <person name="Wang Y."/>
            <person name="Cen X."/>
            <person name="Xu F."/>
            <person name="Bai J."/>
            <person name="Han X."/>
            <person name="Lu G."/>
            <person name="Zhu Y."/>
            <person name="Shao Z."/>
            <person name="Yan H."/>
            <person name="Li C."/>
            <person name="Peng N."/>
            <person name="Zhang Z."/>
            <person name="Zhang Y."/>
            <person name="Lin W."/>
            <person name="Fan Y."/>
            <person name="Qin Z."/>
            <person name="Hu Y."/>
            <person name="Zhu B."/>
            <person name="Wang S."/>
            <person name="Ding X."/>
            <person name="Zhao G.P."/>
        </authorList>
    </citation>
    <scope>NUCLEOTIDE SEQUENCE [LARGE SCALE GENOMIC DNA]</scope>
    <source>
        <strain evidence="8">U-32</strain>
    </source>
</reference>
<keyword evidence="2" id="KW-0560">Oxidoreductase</keyword>